<name>A0ABR2EEQ2_9ROSI</name>
<dbReference type="PROSITE" id="PS51375">
    <property type="entry name" value="PPR"/>
    <property type="match status" value="1"/>
</dbReference>
<dbReference type="Gene3D" id="1.25.40.10">
    <property type="entry name" value="Tetratricopeptide repeat domain"/>
    <property type="match status" value="1"/>
</dbReference>
<dbReference type="NCBIfam" id="TIGR00756">
    <property type="entry name" value="PPR"/>
    <property type="match status" value="1"/>
</dbReference>
<dbReference type="PANTHER" id="PTHR47941">
    <property type="entry name" value="PENTATRICOPEPTIDE REPEAT-CONTAINING PROTEIN 3, MITOCHONDRIAL"/>
    <property type="match status" value="1"/>
</dbReference>
<gene>
    <name evidence="4" type="ORF">V6N12_042294</name>
</gene>
<comment type="similarity">
    <text evidence="1">Belongs to the PPR family. P subfamily.</text>
</comment>
<dbReference type="InterPro" id="IPR002885">
    <property type="entry name" value="PPR_rpt"/>
</dbReference>
<evidence type="ECO:0008006" key="6">
    <source>
        <dbReference type="Google" id="ProtNLM"/>
    </source>
</evidence>
<evidence type="ECO:0000313" key="4">
    <source>
        <dbReference type="EMBL" id="KAK8559005.1"/>
    </source>
</evidence>
<dbReference type="EMBL" id="JBBPBM010000015">
    <property type="protein sequence ID" value="KAK8559005.1"/>
    <property type="molecule type" value="Genomic_DNA"/>
</dbReference>
<feature type="repeat" description="PPR" evidence="3">
    <location>
        <begin position="57"/>
        <end position="91"/>
    </location>
</feature>
<keyword evidence="2" id="KW-0677">Repeat</keyword>
<protein>
    <recommendedName>
        <fullName evidence="6">Pentatricopeptide repeat-containing protein</fullName>
    </recommendedName>
</protein>
<proteinExistence type="inferred from homology"/>
<evidence type="ECO:0000313" key="5">
    <source>
        <dbReference type="Proteomes" id="UP001472677"/>
    </source>
</evidence>
<evidence type="ECO:0000256" key="1">
    <source>
        <dbReference type="ARBA" id="ARBA00007626"/>
    </source>
</evidence>
<accession>A0ABR2EEQ2</accession>
<sequence>MEREIEYLEIMVCRGCYPDIVNYITLCSQHYAKMVDVAVDDAVKIFHDFERMGVRPNDITYNSIMLGLCKARQTDRAIDFLAYMVMRGCKPTESTYTIRIAYEGLANEALELLNELCYRGVVKQSSAQQVAVHVHAFV</sequence>
<organism evidence="4 5">
    <name type="scientific">Hibiscus sabdariffa</name>
    <name type="common">roselle</name>
    <dbReference type="NCBI Taxonomy" id="183260"/>
    <lineage>
        <taxon>Eukaryota</taxon>
        <taxon>Viridiplantae</taxon>
        <taxon>Streptophyta</taxon>
        <taxon>Embryophyta</taxon>
        <taxon>Tracheophyta</taxon>
        <taxon>Spermatophyta</taxon>
        <taxon>Magnoliopsida</taxon>
        <taxon>eudicotyledons</taxon>
        <taxon>Gunneridae</taxon>
        <taxon>Pentapetalae</taxon>
        <taxon>rosids</taxon>
        <taxon>malvids</taxon>
        <taxon>Malvales</taxon>
        <taxon>Malvaceae</taxon>
        <taxon>Malvoideae</taxon>
        <taxon>Hibiscus</taxon>
    </lineage>
</organism>
<dbReference type="Proteomes" id="UP001472677">
    <property type="component" value="Unassembled WGS sequence"/>
</dbReference>
<dbReference type="Pfam" id="PF13041">
    <property type="entry name" value="PPR_2"/>
    <property type="match status" value="1"/>
</dbReference>
<reference evidence="4 5" key="1">
    <citation type="journal article" date="2024" name="G3 (Bethesda)">
        <title>Genome assembly of Hibiscus sabdariffa L. provides insights into metabolisms of medicinal natural products.</title>
        <authorList>
            <person name="Kim T."/>
        </authorList>
    </citation>
    <scope>NUCLEOTIDE SEQUENCE [LARGE SCALE GENOMIC DNA]</scope>
    <source>
        <strain evidence="4">TK-2024</strain>
        <tissue evidence="4">Old leaves</tissue>
    </source>
</reference>
<evidence type="ECO:0000256" key="3">
    <source>
        <dbReference type="PROSITE-ProRule" id="PRU00708"/>
    </source>
</evidence>
<keyword evidence="5" id="KW-1185">Reference proteome</keyword>
<dbReference type="InterPro" id="IPR011990">
    <property type="entry name" value="TPR-like_helical_dom_sf"/>
</dbReference>
<evidence type="ECO:0000256" key="2">
    <source>
        <dbReference type="ARBA" id="ARBA00022737"/>
    </source>
</evidence>
<comment type="caution">
    <text evidence="4">The sequence shown here is derived from an EMBL/GenBank/DDBJ whole genome shotgun (WGS) entry which is preliminary data.</text>
</comment>